<dbReference type="PROSITE" id="PS50850">
    <property type="entry name" value="MFS"/>
    <property type="match status" value="1"/>
</dbReference>
<gene>
    <name evidence="3" type="ORF">S01H1_02286</name>
</gene>
<protein>
    <recommendedName>
        <fullName evidence="2">Major facilitator superfamily (MFS) profile domain-containing protein</fullName>
    </recommendedName>
</protein>
<feature type="domain" description="Major facilitator superfamily (MFS) profile" evidence="2">
    <location>
        <begin position="1"/>
        <end position="87"/>
    </location>
</feature>
<sequence>MAIVTCGVGVGQLVVPPLASWLISAYGWRKSYLIIGGVTMGVILVAAQFLRHHPSQMGQLPYGGNEMEKENSLEKASGLSFREAIHT</sequence>
<feature type="non-terminal residue" evidence="3">
    <location>
        <position position="87"/>
    </location>
</feature>
<feature type="transmembrane region" description="Helical" evidence="1">
    <location>
        <begin position="31"/>
        <end position="50"/>
    </location>
</feature>
<keyword evidence="1" id="KW-0472">Membrane</keyword>
<keyword evidence="1" id="KW-0812">Transmembrane</keyword>
<organism evidence="3">
    <name type="scientific">marine sediment metagenome</name>
    <dbReference type="NCBI Taxonomy" id="412755"/>
    <lineage>
        <taxon>unclassified sequences</taxon>
        <taxon>metagenomes</taxon>
        <taxon>ecological metagenomes</taxon>
    </lineage>
</organism>
<dbReference type="Pfam" id="PF07690">
    <property type="entry name" value="MFS_1"/>
    <property type="match status" value="1"/>
</dbReference>
<dbReference type="InterPro" id="IPR036259">
    <property type="entry name" value="MFS_trans_sf"/>
</dbReference>
<dbReference type="InterPro" id="IPR011701">
    <property type="entry name" value="MFS"/>
</dbReference>
<evidence type="ECO:0000313" key="3">
    <source>
        <dbReference type="EMBL" id="GAF85452.1"/>
    </source>
</evidence>
<evidence type="ECO:0000259" key="2">
    <source>
        <dbReference type="PROSITE" id="PS50850"/>
    </source>
</evidence>
<dbReference type="EMBL" id="BARS01001084">
    <property type="protein sequence ID" value="GAF85452.1"/>
    <property type="molecule type" value="Genomic_DNA"/>
</dbReference>
<dbReference type="SUPFAM" id="SSF103473">
    <property type="entry name" value="MFS general substrate transporter"/>
    <property type="match status" value="1"/>
</dbReference>
<dbReference type="InterPro" id="IPR020846">
    <property type="entry name" value="MFS_dom"/>
</dbReference>
<dbReference type="AlphaFoldDB" id="X0TBC3"/>
<comment type="caution">
    <text evidence="3">The sequence shown here is derived from an EMBL/GenBank/DDBJ whole genome shotgun (WGS) entry which is preliminary data.</text>
</comment>
<evidence type="ECO:0000256" key="1">
    <source>
        <dbReference type="SAM" id="Phobius"/>
    </source>
</evidence>
<proteinExistence type="predicted"/>
<keyword evidence="1" id="KW-1133">Transmembrane helix</keyword>
<reference evidence="3" key="1">
    <citation type="journal article" date="2014" name="Front. Microbiol.">
        <title>High frequency of phylogenetically diverse reductive dehalogenase-homologous genes in deep subseafloor sedimentary metagenomes.</title>
        <authorList>
            <person name="Kawai M."/>
            <person name="Futagami T."/>
            <person name="Toyoda A."/>
            <person name="Takaki Y."/>
            <person name="Nishi S."/>
            <person name="Hori S."/>
            <person name="Arai W."/>
            <person name="Tsubouchi T."/>
            <person name="Morono Y."/>
            <person name="Uchiyama I."/>
            <person name="Ito T."/>
            <person name="Fujiyama A."/>
            <person name="Inagaki F."/>
            <person name="Takami H."/>
        </authorList>
    </citation>
    <scope>NUCLEOTIDE SEQUENCE</scope>
    <source>
        <strain evidence="3">Expedition CK06-06</strain>
    </source>
</reference>
<dbReference type="Gene3D" id="1.20.1250.20">
    <property type="entry name" value="MFS general substrate transporter like domains"/>
    <property type="match status" value="1"/>
</dbReference>
<dbReference type="GO" id="GO:0022857">
    <property type="term" value="F:transmembrane transporter activity"/>
    <property type="evidence" value="ECO:0007669"/>
    <property type="project" value="InterPro"/>
</dbReference>
<name>X0TBC3_9ZZZZ</name>
<accession>X0TBC3</accession>